<dbReference type="Gene3D" id="3.30.1330.40">
    <property type="entry name" value="RutC-like"/>
    <property type="match status" value="1"/>
</dbReference>
<reference evidence="2 3" key="1">
    <citation type="submission" date="2021-03" db="EMBL/GenBank/DDBJ databases">
        <title>Actinoplanes flavus sp. nov., a novel actinomycete isolated from Coconut Palm rhizosphere soil.</title>
        <authorList>
            <person name="Luo X."/>
        </authorList>
    </citation>
    <scope>NUCLEOTIDE SEQUENCE [LARGE SCALE GENOMIC DNA]</scope>
    <source>
        <strain evidence="2 3">NEAU-H7</strain>
    </source>
</reference>
<dbReference type="CDD" id="cd00448">
    <property type="entry name" value="YjgF_YER057c_UK114_family"/>
    <property type="match status" value="1"/>
</dbReference>
<protein>
    <submittedName>
        <fullName evidence="2">RidA family protein</fullName>
    </submittedName>
</protein>
<dbReference type="InterPro" id="IPR006175">
    <property type="entry name" value="YjgF/YER057c/UK114"/>
</dbReference>
<gene>
    <name evidence="2" type="ORF">J5X75_15880</name>
</gene>
<accession>A0ABS3UMX6</accession>
<dbReference type="SUPFAM" id="SSF55298">
    <property type="entry name" value="YjgF-like"/>
    <property type="match status" value="1"/>
</dbReference>
<evidence type="ECO:0000313" key="2">
    <source>
        <dbReference type="EMBL" id="MBO3739007.1"/>
    </source>
</evidence>
<dbReference type="Proteomes" id="UP000679690">
    <property type="component" value="Unassembled WGS sequence"/>
</dbReference>
<comment type="caution">
    <text evidence="2">The sequence shown here is derived from an EMBL/GenBank/DDBJ whole genome shotgun (WGS) entry which is preliminary data.</text>
</comment>
<dbReference type="PANTHER" id="PTHR11803">
    <property type="entry name" value="2-IMINOBUTANOATE/2-IMINOPROPANOATE DEAMINASE RIDA"/>
    <property type="match status" value="1"/>
</dbReference>
<dbReference type="PANTHER" id="PTHR11803:SF58">
    <property type="entry name" value="PROTEIN HMF1-RELATED"/>
    <property type="match status" value="1"/>
</dbReference>
<evidence type="ECO:0000256" key="1">
    <source>
        <dbReference type="ARBA" id="ARBA00010552"/>
    </source>
</evidence>
<comment type="similarity">
    <text evidence="1">Belongs to the RutC family.</text>
</comment>
<dbReference type="RefSeq" id="WP_208468167.1">
    <property type="nucleotide sequence ID" value="NZ_JAGFNS010000009.1"/>
</dbReference>
<dbReference type="InterPro" id="IPR035959">
    <property type="entry name" value="RutC-like_sf"/>
</dbReference>
<name>A0ABS3UMX6_9ACTN</name>
<organism evidence="2 3">
    <name type="scientific">Actinoplanes flavus</name>
    <dbReference type="NCBI Taxonomy" id="2820290"/>
    <lineage>
        <taxon>Bacteria</taxon>
        <taxon>Bacillati</taxon>
        <taxon>Actinomycetota</taxon>
        <taxon>Actinomycetes</taxon>
        <taxon>Micromonosporales</taxon>
        <taxon>Micromonosporaceae</taxon>
        <taxon>Actinoplanes</taxon>
    </lineage>
</organism>
<dbReference type="EMBL" id="JAGFNS010000009">
    <property type="protein sequence ID" value="MBO3739007.1"/>
    <property type="molecule type" value="Genomic_DNA"/>
</dbReference>
<keyword evidence="3" id="KW-1185">Reference proteome</keyword>
<proteinExistence type="inferred from homology"/>
<sequence>MPTIDFPGPPTANGFSHAAVVAPGSRLVHTSGQVAIDADGTIPEGWEAQTRLVFHNLGEVLASAGATWADVVKLTWFVTDTSDLATIRRVRDEFVDVTRPPASSLIRVAGLFRPGLLVEVEAVAAVPA</sequence>
<evidence type="ECO:0000313" key="3">
    <source>
        <dbReference type="Proteomes" id="UP000679690"/>
    </source>
</evidence>
<dbReference type="Pfam" id="PF01042">
    <property type="entry name" value="Ribonuc_L-PSP"/>
    <property type="match status" value="1"/>
</dbReference>